<accession>A0A370H7Z8</accession>
<sequence>MNELSVYADTSAELVDRLRAAHQALAVAQAERIRLETMLYRRRRCQELELRVNPAFAGQSTATEVGVILKSSQRQADRDIAIGLALEHALPCTRKMFGDGRIDLPKVQIICAELQNVAPELLAVLEPRIAAYAETVDPSRLKRTIRRWVLEADPAGEVKRRKQAEHDRYVQVTAHDNGTALVDAVLPAAGGQTLYERLREMANTQCCTNDPRTSGQRRADALVALADGSARLTCQCGRRACPHADITADEPRRPLIQVGVSAETLAGLQDNPALLAGFGAVDADLARQIARHARYQVFPEPEATSLNQPTTVIAPPGSNSTTTDRPGGHADAARRADENGPAAATAEPGSGSRTTDRPGGCADAARRVGENGPAAVIVEPGSGCRTTDRPGGCADAARRVGENGPAAVIAEPGSSCRTTDRPGGYADTARRADEVVIASGTDIGATQRPRNDAGADRSGTAAVDHRQRSSGHTTYVGWQGGHRTHTIDADSSHGYEHHTPSTHADSSRGYEHRMQGSHAESQHGDDHQSLAVPGAEQVRAKPGQFVRPPDPGTGKTESRYRPGARLAALVRAVDGGCRAPGCGTPAVATDLDHHVPFNHADPARGGRTTEANLSCCCRRHHRLKTLADNDANGWRTRQYPGRRQEWLTPTGESVITEPEGADYLFPREPVAPAGVIDVPVPGRYARSPIDGSDIESGLRDWVHAHVPPGRRRRPRRVPEVFVANSDLPPPF</sequence>
<dbReference type="InterPro" id="IPR003615">
    <property type="entry name" value="HNH_nuc"/>
</dbReference>
<dbReference type="Gene3D" id="1.10.30.50">
    <property type="match status" value="1"/>
</dbReference>
<dbReference type="EMBL" id="QQAZ01000003">
    <property type="protein sequence ID" value="RDI52808.1"/>
    <property type="molecule type" value="Genomic_DNA"/>
</dbReference>
<organism evidence="3 4">
    <name type="scientific">Nocardia mexicana</name>
    <dbReference type="NCBI Taxonomy" id="279262"/>
    <lineage>
        <taxon>Bacteria</taxon>
        <taxon>Bacillati</taxon>
        <taxon>Actinomycetota</taxon>
        <taxon>Actinomycetes</taxon>
        <taxon>Mycobacteriales</taxon>
        <taxon>Nocardiaceae</taxon>
        <taxon>Nocardia</taxon>
    </lineage>
</organism>
<feature type="compositionally biased region" description="Basic and acidic residues" evidence="1">
    <location>
        <begin position="326"/>
        <end position="338"/>
    </location>
</feature>
<feature type="domain" description="DUF222" evidence="2">
    <location>
        <begin position="54"/>
        <end position="311"/>
    </location>
</feature>
<dbReference type="Proteomes" id="UP000255355">
    <property type="component" value="Unassembled WGS sequence"/>
</dbReference>
<dbReference type="STRING" id="1210089.GCA_001613165_07990"/>
<feature type="region of interest" description="Disordered" evidence="1">
    <location>
        <begin position="444"/>
        <end position="560"/>
    </location>
</feature>
<feature type="compositionally biased region" description="Polar residues" evidence="1">
    <location>
        <begin position="304"/>
        <end position="324"/>
    </location>
</feature>
<feature type="compositionally biased region" description="Basic and acidic residues" evidence="1">
    <location>
        <begin position="485"/>
        <end position="528"/>
    </location>
</feature>
<evidence type="ECO:0000313" key="3">
    <source>
        <dbReference type="EMBL" id="RDI52808.1"/>
    </source>
</evidence>
<dbReference type="AlphaFoldDB" id="A0A370H7Z8"/>
<reference evidence="3 4" key="1">
    <citation type="submission" date="2018-07" db="EMBL/GenBank/DDBJ databases">
        <title>Genomic Encyclopedia of Type Strains, Phase IV (KMG-IV): sequencing the most valuable type-strain genomes for metagenomic binning, comparative biology and taxonomic classification.</title>
        <authorList>
            <person name="Goeker M."/>
        </authorList>
    </citation>
    <scope>NUCLEOTIDE SEQUENCE [LARGE SCALE GENOMIC DNA]</scope>
    <source>
        <strain evidence="3 4">DSM 44952</strain>
    </source>
</reference>
<evidence type="ECO:0000256" key="1">
    <source>
        <dbReference type="SAM" id="MobiDB-lite"/>
    </source>
</evidence>
<dbReference type="InterPro" id="IPR003870">
    <property type="entry name" value="DUF222"/>
</dbReference>
<gene>
    <name evidence="3" type="ORF">DFR68_103194</name>
</gene>
<dbReference type="CDD" id="cd00085">
    <property type="entry name" value="HNHc"/>
    <property type="match status" value="1"/>
</dbReference>
<comment type="caution">
    <text evidence="3">The sequence shown here is derived from an EMBL/GenBank/DDBJ whole genome shotgun (WGS) entry which is preliminary data.</text>
</comment>
<evidence type="ECO:0000259" key="2">
    <source>
        <dbReference type="Pfam" id="PF02720"/>
    </source>
</evidence>
<evidence type="ECO:0000313" key="4">
    <source>
        <dbReference type="Proteomes" id="UP000255355"/>
    </source>
</evidence>
<proteinExistence type="predicted"/>
<feature type="region of interest" description="Disordered" evidence="1">
    <location>
        <begin position="300"/>
        <end position="368"/>
    </location>
</feature>
<keyword evidence="4" id="KW-1185">Reference proteome</keyword>
<dbReference type="Pfam" id="PF02720">
    <property type="entry name" value="DUF222"/>
    <property type="match status" value="1"/>
</dbReference>
<name>A0A370H7Z8_9NOCA</name>
<protein>
    <submittedName>
        <fullName evidence="3">Uncharacterized protein DUF222</fullName>
    </submittedName>
</protein>